<dbReference type="OrthoDB" id="6247875at2759"/>
<comment type="caution">
    <text evidence="5">The sequence shown here is derived from an EMBL/GenBank/DDBJ whole genome shotgun (WGS) entry which is preliminary data.</text>
</comment>
<evidence type="ECO:0000313" key="5">
    <source>
        <dbReference type="EMBL" id="KAG5652544.1"/>
    </source>
</evidence>
<gene>
    <name evidence="5" type="ORF">H0H81_004605</name>
</gene>
<dbReference type="InterPro" id="IPR036910">
    <property type="entry name" value="HMG_box_dom_sf"/>
</dbReference>
<dbReference type="GO" id="GO:0000978">
    <property type="term" value="F:RNA polymerase II cis-regulatory region sequence-specific DNA binding"/>
    <property type="evidence" value="ECO:0007669"/>
    <property type="project" value="TreeGrafter"/>
</dbReference>
<name>A0A9P7KJZ0_9AGAR</name>
<dbReference type="Proteomes" id="UP000717328">
    <property type="component" value="Unassembled WGS sequence"/>
</dbReference>
<keyword evidence="1 3" id="KW-0238">DNA-binding</keyword>
<dbReference type="AlphaFoldDB" id="A0A9P7KJZ0"/>
<reference evidence="5" key="2">
    <citation type="submission" date="2021-10" db="EMBL/GenBank/DDBJ databases">
        <title>Phylogenomics reveals ancestral predisposition of the termite-cultivated fungus Termitomyces towards a domesticated lifestyle.</title>
        <authorList>
            <person name="Auxier B."/>
            <person name="Grum-Grzhimaylo A."/>
            <person name="Cardenas M.E."/>
            <person name="Lodge J.D."/>
            <person name="Laessoe T."/>
            <person name="Pedersen O."/>
            <person name="Smith M.E."/>
            <person name="Kuyper T.W."/>
            <person name="Franco-Molano E.A."/>
            <person name="Baroni T.J."/>
            <person name="Aanen D.K."/>
        </authorList>
    </citation>
    <scope>NUCLEOTIDE SEQUENCE</scope>
    <source>
        <strain evidence="5">D49</strain>
    </source>
</reference>
<dbReference type="Gene3D" id="1.10.30.10">
    <property type="entry name" value="High mobility group box domain"/>
    <property type="match status" value="1"/>
</dbReference>
<dbReference type="InterPro" id="IPR009071">
    <property type="entry name" value="HMG_box_dom"/>
</dbReference>
<dbReference type="GO" id="GO:0030154">
    <property type="term" value="P:cell differentiation"/>
    <property type="evidence" value="ECO:0007669"/>
    <property type="project" value="TreeGrafter"/>
</dbReference>
<dbReference type="SMART" id="SM00398">
    <property type="entry name" value="HMG"/>
    <property type="match status" value="1"/>
</dbReference>
<evidence type="ECO:0000256" key="2">
    <source>
        <dbReference type="ARBA" id="ARBA00023163"/>
    </source>
</evidence>
<dbReference type="PANTHER" id="PTHR10270:SF161">
    <property type="entry name" value="SEX-DETERMINING REGION Y PROTEIN"/>
    <property type="match status" value="1"/>
</dbReference>
<dbReference type="PROSITE" id="PS50118">
    <property type="entry name" value="HMG_BOX_2"/>
    <property type="match status" value="1"/>
</dbReference>
<dbReference type="CDD" id="cd01389">
    <property type="entry name" value="HMG-box_ROX1-like"/>
    <property type="match status" value="1"/>
</dbReference>
<keyword evidence="2" id="KW-0804">Transcription</keyword>
<evidence type="ECO:0000259" key="4">
    <source>
        <dbReference type="PROSITE" id="PS50118"/>
    </source>
</evidence>
<dbReference type="SUPFAM" id="SSF47095">
    <property type="entry name" value="HMG-box"/>
    <property type="match status" value="1"/>
</dbReference>
<dbReference type="PANTHER" id="PTHR10270">
    <property type="entry name" value="SOX TRANSCRIPTION FACTOR"/>
    <property type="match status" value="1"/>
</dbReference>
<accession>A0A9P7KJZ0</accession>
<feature type="domain" description="HMG box" evidence="4">
    <location>
        <begin position="5"/>
        <end position="75"/>
    </location>
</feature>
<proteinExistence type="predicted"/>
<evidence type="ECO:0000256" key="3">
    <source>
        <dbReference type="PROSITE-ProRule" id="PRU00267"/>
    </source>
</evidence>
<reference evidence="5" key="1">
    <citation type="submission" date="2021-02" db="EMBL/GenBank/DDBJ databases">
        <authorList>
            <person name="Nieuwenhuis M."/>
            <person name="Van De Peppel L.J.J."/>
        </authorList>
    </citation>
    <scope>NUCLEOTIDE SEQUENCE</scope>
    <source>
        <strain evidence="5">D49</strain>
    </source>
</reference>
<keyword evidence="6" id="KW-1185">Reference proteome</keyword>
<dbReference type="EMBL" id="JABCKI010000117">
    <property type="protein sequence ID" value="KAG5652544.1"/>
    <property type="molecule type" value="Genomic_DNA"/>
</dbReference>
<evidence type="ECO:0000256" key="1">
    <source>
        <dbReference type="ARBA" id="ARBA00023125"/>
    </source>
</evidence>
<dbReference type="GO" id="GO:0001228">
    <property type="term" value="F:DNA-binding transcription activator activity, RNA polymerase II-specific"/>
    <property type="evidence" value="ECO:0007669"/>
    <property type="project" value="TreeGrafter"/>
</dbReference>
<dbReference type="Pfam" id="PF00505">
    <property type="entry name" value="HMG_box"/>
    <property type="match status" value="1"/>
</dbReference>
<protein>
    <recommendedName>
        <fullName evidence="4">HMG box domain-containing protein</fullName>
    </recommendedName>
</protein>
<dbReference type="GO" id="GO:0005634">
    <property type="term" value="C:nucleus"/>
    <property type="evidence" value="ECO:0007669"/>
    <property type="project" value="UniProtKB-UniRule"/>
</dbReference>
<evidence type="ECO:0000313" key="6">
    <source>
        <dbReference type="Proteomes" id="UP000717328"/>
    </source>
</evidence>
<keyword evidence="3" id="KW-0539">Nucleus</keyword>
<dbReference type="InterPro" id="IPR050140">
    <property type="entry name" value="SRY-related_HMG-box_TF-like"/>
</dbReference>
<sequence length="261" mass="29927">MPRRIPRPPNSFILYRKAMSQALPPSPIGTKRTQGETSRIIAQMWKNETPEVKADFERLAQMKKMEHEYMYPGYRYRPRRKAISEIEKDPRIKRKDQVSRENDLKITDLQASLFPASSSRLYLGDSEAHAASNTVDDYSQEMTLDNDALYAYLFSSQPSTSWDFHASSYYSFAQDAGTKNSSIITPMVDECSGWVKMNYESEKAVEDVYFNWDGTLGLSQPLQEPLLQSTCDFSSLFHEGFFSDEDAVAALISKDVDQWKC</sequence>
<feature type="DNA-binding region" description="HMG box" evidence="3">
    <location>
        <begin position="5"/>
        <end position="75"/>
    </location>
</feature>
<organism evidence="5 6">
    <name type="scientific">Sphagnurus paluster</name>
    <dbReference type="NCBI Taxonomy" id="117069"/>
    <lineage>
        <taxon>Eukaryota</taxon>
        <taxon>Fungi</taxon>
        <taxon>Dikarya</taxon>
        <taxon>Basidiomycota</taxon>
        <taxon>Agaricomycotina</taxon>
        <taxon>Agaricomycetes</taxon>
        <taxon>Agaricomycetidae</taxon>
        <taxon>Agaricales</taxon>
        <taxon>Tricholomatineae</taxon>
        <taxon>Lyophyllaceae</taxon>
        <taxon>Sphagnurus</taxon>
    </lineage>
</organism>